<sequence>MLYKTRGIIIRRSNANDFDRLLTVYTKEFGKVLLKAKSVRKNESKLKGHLELFLYSRLMVAPARRTGKQTRSFDIVAGAETIENFSKLRQNISSLAAAYYLSEITDKLVAGPEKDGDIWNLLLGGFNQLNKGEDAQKTIGNFENKILEHLGYGQQKNPADFIEAILNERIKSKMFLSGIVNNFS</sequence>
<dbReference type="GO" id="GO:0043590">
    <property type="term" value="C:bacterial nucleoid"/>
    <property type="evidence" value="ECO:0007669"/>
    <property type="project" value="TreeGrafter"/>
</dbReference>
<dbReference type="Pfam" id="PF02565">
    <property type="entry name" value="RecO_C"/>
    <property type="match status" value="1"/>
</dbReference>
<comment type="similarity">
    <text evidence="1">Belongs to the RecO family.</text>
</comment>
<evidence type="ECO:0000313" key="8">
    <source>
        <dbReference type="EMBL" id="PIZ69194.1"/>
    </source>
</evidence>
<evidence type="ECO:0000256" key="2">
    <source>
        <dbReference type="ARBA" id="ARBA00021310"/>
    </source>
</evidence>
<dbReference type="GO" id="GO:0006302">
    <property type="term" value="P:double-strand break repair"/>
    <property type="evidence" value="ECO:0007669"/>
    <property type="project" value="TreeGrafter"/>
</dbReference>
<organism evidence="8 9">
    <name type="scientific">Candidatus Portnoybacteria bacterium CG_4_10_14_0_2_um_filter_43_36</name>
    <dbReference type="NCBI Taxonomy" id="1974798"/>
    <lineage>
        <taxon>Bacteria</taxon>
        <taxon>Candidatus Portnoyibacteriota</taxon>
    </lineage>
</organism>
<evidence type="ECO:0000256" key="4">
    <source>
        <dbReference type="ARBA" id="ARBA00023172"/>
    </source>
</evidence>
<gene>
    <name evidence="8" type="primary">recO</name>
    <name evidence="8" type="ORF">COY10_01915</name>
</gene>
<name>A0A2M7UD67_9BACT</name>
<dbReference type="PANTHER" id="PTHR33991">
    <property type="entry name" value="DNA REPAIR PROTEIN RECO"/>
    <property type="match status" value="1"/>
</dbReference>
<feature type="domain" description="DNA replication/recombination mediator RecO N-terminal" evidence="7">
    <location>
        <begin position="1"/>
        <end position="65"/>
    </location>
</feature>
<dbReference type="Gene3D" id="1.20.1440.120">
    <property type="entry name" value="Recombination protein O, C-terminal domain"/>
    <property type="match status" value="1"/>
</dbReference>
<dbReference type="Gene3D" id="2.40.50.140">
    <property type="entry name" value="Nucleic acid-binding proteins"/>
    <property type="match status" value="1"/>
</dbReference>
<evidence type="ECO:0000313" key="9">
    <source>
        <dbReference type="Proteomes" id="UP000231688"/>
    </source>
</evidence>
<proteinExistence type="inferred from homology"/>
<keyword evidence="5" id="KW-0234">DNA repair</keyword>
<dbReference type="InterPro" id="IPR003717">
    <property type="entry name" value="RecO"/>
</dbReference>
<evidence type="ECO:0000259" key="7">
    <source>
        <dbReference type="Pfam" id="PF11967"/>
    </source>
</evidence>
<protein>
    <recommendedName>
        <fullName evidence="2">DNA repair protein RecO</fullName>
    </recommendedName>
    <alternativeName>
        <fullName evidence="6">Recombination protein O</fullName>
    </alternativeName>
</protein>
<dbReference type="AlphaFoldDB" id="A0A2M7UD67"/>
<reference evidence="9" key="1">
    <citation type="submission" date="2017-09" db="EMBL/GenBank/DDBJ databases">
        <title>Depth-based differentiation of microbial function through sediment-hosted aquifers and enrichment of novel symbionts in the deep terrestrial subsurface.</title>
        <authorList>
            <person name="Probst A.J."/>
            <person name="Ladd B."/>
            <person name="Jarett J.K."/>
            <person name="Geller-Mcgrath D.E."/>
            <person name="Sieber C.M.K."/>
            <person name="Emerson J.B."/>
            <person name="Anantharaman K."/>
            <person name="Thomas B.C."/>
            <person name="Malmstrom R."/>
            <person name="Stieglmeier M."/>
            <person name="Klingl A."/>
            <person name="Woyke T."/>
            <person name="Ryan C.M."/>
            <person name="Banfield J.F."/>
        </authorList>
    </citation>
    <scope>NUCLEOTIDE SEQUENCE [LARGE SCALE GENOMIC DNA]</scope>
</reference>
<dbReference type="Pfam" id="PF11967">
    <property type="entry name" value="RecO_N"/>
    <property type="match status" value="1"/>
</dbReference>
<comment type="caution">
    <text evidence="8">The sequence shown here is derived from an EMBL/GenBank/DDBJ whole genome shotgun (WGS) entry which is preliminary data.</text>
</comment>
<evidence type="ECO:0000256" key="3">
    <source>
        <dbReference type="ARBA" id="ARBA00022763"/>
    </source>
</evidence>
<dbReference type="NCBIfam" id="TIGR00613">
    <property type="entry name" value="reco"/>
    <property type="match status" value="1"/>
</dbReference>
<dbReference type="InterPro" id="IPR022572">
    <property type="entry name" value="DNA_rep/recomb_RecO_N"/>
</dbReference>
<dbReference type="Proteomes" id="UP000231688">
    <property type="component" value="Unassembled WGS sequence"/>
</dbReference>
<dbReference type="SUPFAM" id="SSF50249">
    <property type="entry name" value="Nucleic acid-binding proteins"/>
    <property type="match status" value="1"/>
</dbReference>
<dbReference type="InterPro" id="IPR037278">
    <property type="entry name" value="ARFGAP/RecO"/>
</dbReference>
<dbReference type="PANTHER" id="PTHR33991:SF1">
    <property type="entry name" value="DNA REPAIR PROTEIN RECO"/>
    <property type="match status" value="1"/>
</dbReference>
<dbReference type="InterPro" id="IPR012340">
    <property type="entry name" value="NA-bd_OB-fold"/>
</dbReference>
<keyword evidence="3" id="KW-0227">DNA damage</keyword>
<dbReference type="SUPFAM" id="SSF57863">
    <property type="entry name" value="ArfGap/RecO-like zinc finger"/>
    <property type="match status" value="1"/>
</dbReference>
<dbReference type="InterPro" id="IPR042242">
    <property type="entry name" value="RecO_C"/>
</dbReference>
<accession>A0A2M7UD67</accession>
<dbReference type="GO" id="GO:0006310">
    <property type="term" value="P:DNA recombination"/>
    <property type="evidence" value="ECO:0007669"/>
    <property type="project" value="UniProtKB-KW"/>
</dbReference>
<keyword evidence="4" id="KW-0233">DNA recombination</keyword>
<evidence type="ECO:0000256" key="1">
    <source>
        <dbReference type="ARBA" id="ARBA00007452"/>
    </source>
</evidence>
<evidence type="ECO:0000256" key="6">
    <source>
        <dbReference type="ARBA" id="ARBA00033409"/>
    </source>
</evidence>
<evidence type="ECO:0000256" key="5">
    <source>
        <dbReference type="ARBA" id="ARBA00023204"/>
    </source>
</evidence>
<dbReference type="EMBL" id="PFOH01000052">
    <property type="protein sequence ID" value="PIZ69194.1"/>
    <property type="molecule type" value="Genomic_DNA"/>
</dbReference>